<dbReference type="Proteomes" id="UP001237207">
    <property type="component" value="Unassembled WGS sequence"/>
</dbReference>
<evidence type="ECO:0000313" key="3">
    <source>
        <dbReference type="Proteomes" id="UP001237207"/>
    </source>
</evidence>
<reference evidence="2" key="1">
    <citation type="submission" date="2023-07" db="EMBL/GenBank/DDBJ databases">
        <title>Genomic Encyclopedia of Type Strains, Phase IV (KMG-IV): sequencing the most valuable type-strain genomes for metagenomic binning, comparative biology and taxonomic classification.</title>
        <authorList>
            <person name="Goeker M."/>
        </authorList>
    </citation>
    <scope>NUCLEOTIDE SEQUENCE</scope>
    <source>
        <strain evidence="2">DSM 23947</strain>
    </source>
</reference>
<accession>A0AAJ1SXU8</accession>
<feature type="transmembrane region" description="Helical" evidence="1">
    <location>
        <begin position="6"/>
        <end position="23"/>
    </location>
</feature>
<dbReference type="EMBL" id="JAUSUC010000010">
    <property type="protein sequence ID" value="MDQ0214750.1"/>
    <property type="molecule type" value="Genomic_DNA"/>
</dbReference>
<comment type="caution">
    <text evidence="2">The sequence shown here is derived from an EMBL/GenBank/DDBJ whole genome shotgun (WGS) entry which is preliminary data.</text>
</comment>
<keyword evidence="1" id="KW-1133">Transmembrane helix</keyword>
<keyword evidence="3" id="KW-1185">Reference proteome</keyword>
<sequence>MFPIWMYFVVAGIFISAFMAVKASREERQEEMKFIEKEGEVFIKRMEEEKQKKEDVNRDPQGA</sequence>
<dbReference type="InterPro" id="IPR025428">
    <property type="entry name" value="Spore_YhaL"/>
</dbReference>
<name>A0AAJ1SXU8_9BACI</name>
<keyword evidence="1" id="KW-0812">Transmembrane</keyword>
<gene>
    <name evidence="2" type="ORF">J2S13_001147</name>
</gene>
<organism evidence="2 3">
    <name type="scientific">Oikeobacillus pervagus</name>
    <dbReference type="NCBI Taxonomy" id="1325931"/>
    <lineage>
        <taxon>Bacteria</taxon>
        <taxon>Bacillati</taxon>
        <taxon>Bacillota</taxon>
        <taxon>Bacilli</taxon>
        <taxon>Bacillales</taxon>
        <taxon>Bacillaceae</taxon>
        <taxon>Oikeobacillus</taxon>
    </lineage>
</organism>
<protein>
    <recommendedName>
        <fullName evidence="4">SigE-dependent sporulation protein</fullName>
    </recommendedName>
</protein>
<evidence type="ECO:0000313" key="2">
    <source>
        <dbReference type="EMBL" id="MDQ0214750.1"/>
    </source>
</evidence>
<dbReference type="AlphaFoldDB" id="A0AAJ1SXU8"/>
<evidence type="ECO:0008006" key="4">
    <source>
        <dbReference type="Google" id="ProtNLM"/>
    </source>
</evidence>
<evidence type="ECO:0000256" key="1">
    <source>
        <dbReference type="SAM" id="Phobius"/>
    </source>
</evidence>
<keyword evidence="1" id="KW-0472">Membrane</keyword>
<proteinExistence type="predicted"/>
<dbReference type="Pfam" id="PF14147">
    <property type="entry name" value="Spore_YhaL"/>
    <property type="match status" value="1"/>
</dbReference>
<dbReference type="RefSeq" id="WP_307256738.1">
    <property type="nucleotide sequence ID" value="NZ_JAUSUC010000010.1"/>
</dbReference>